<proteinExistence type="predicted"/>
<dbReference type="Proteomes" id="UP000265520">
    <property type="component" value="Unassembled WGS sequence"/>
</dbReference>
<feature type="non-terminal residue" evidence="1">
    <location>
        <position position="17"/>
    </location>
</feature>
<sequence length="17" mass="2080">MRKKSSIEKEKMKAQKE</sequence>
<evidence type="ECO:0000313" key="1">
    <source>
        <dbReference type="EMBL" id="MCI67070.1"/>
    </source>
</evidence>
<name>A0A392U3I6_9FABA</name>
<keyword evidence="2" id="KW-1185">Reference proteome</keyword>
<comment type="caution">
    <text evidence="1">The sequence shown here is derived from an EMBL/GenBank/DDBJ whole genome shotgun (WGS) entry which is preliminary data.</text>
</comment>
<accession>A0A392U3I6</accession>
<organism evidence="1 2">
    <name type="scientific">Trifolium medium</name>
    <dbReference type="NCBI Taxonomy" id="97028"/>
    <lineage>
        <taxon>Eukaryota</taxon>
        <taxon>Viridiplantae</taxon>
        <taxon>Streptophyta</taxon>
        <taxon>Embryophyta</taxon>
        <taxon>Tracheophyta</taxon>
        <taxon>Spermatophyta</taxon>
        <taxon>Magnoliopsida</taxon>
        <taxon>eudicotyledons</taxon>
        <taxon>Gunneridae</taxon>
        <taxon>Pentapetalae</taxon>
        <taxon>rosids</taxon>
        <taxon>fabids</taxon>
        <taxon>Fabales</taxon>
        <taxon>Fabaceae</taxon>
        <taxon>Papilionoideae</taxon>
        <taxon>50 kb inversion clade</taxon>
        <taxon>NPAAA clade</taxon>
        <taxon>Hologalegina</taxon>
        <taxon>IRL clade</taxon>
        <taxon>Trifolieae</taxon>
        <taxon>Trifolium</taxon>
    </lineage>
</organism>
<dbReference type="EMBL" id="LXQA010708146">
    <property type="protein sequence ID" value="MCI67070.1"/>
    <property type="molecule type" value="Genomic_DNA"/>
</dbReference>
<dbReference type="AlphaFoldDB" id="A0A392U3I6"/>
<evidence type="ECO:0000313" key="2">
    <source>
        <dbReference type="Proteomes" id="UP000265520"/>
    </source>
</evidence>
<protein>
    <submittedName>
        <fullName evidence="1">Uncharacterized protein</fullName>
    </submittedName>
</protein>
<reference evidence="1 2" key="1">
    <citation type="journal article" date="2018" name="Front. Plant Sci.">
        <title>Red Clover (Trifolium pratense) and Zigzag Clover (T. medium) - A Picture of Genomic Similarities and Differences.</title>
        <authorList>
            <person name="Dluhosova J."/>
            <person name="Istvanek J."/>
            <person name="Nedelnik J."/>
            <person name="Repkova J."/>
        </authorList>
    </citation>
    <scope>NUCLEOTIDE SEQUENCE [LARGE SCALE GENOMIC DNA]</scope>
    <source>
        <strain evidence="2">cv. 10/8</strain>
        <tissue evidence="1">Leaf</tissue>
    </source>
</reference>